<name>A0ABS8ATP3_9BACT</name>
<evidence type="ECO:0000313" key="2">
    <source>
        <dbReference type="Proteomes" id="UP001165296"/>
    </source>
</evidence>
<dbReference type="EMBL" id="JAJADR010000003">
    <property type="protein sequence ID" value="MCB2409099.1"/>
    <property type="molecule type" value="Genomic_DNA"/>
</dbReference>
<keyword evidence="2" id="KW-1185">Reference proteome</keyword>
<dbReference type="Proteomes" id="UP001165296">
    <property type="component" value="Unassembled WGS sequence"/>
</dbReference>
<reference evidence="1" key="1">
    <citation type="submission" date="2021-10" db="EMBL/GenBank/DDBJ databases">
        <authorList>
            <person name="Dean J.D."/>
            <person name="Kim M.K."/>
            <person name="Newey C.N."/>
            <person name="Stoker T.S."/>
            <person name="Thompson D.W."/>
            <person name="Grose J.H."/>
        </authorList>
    </citation>
    <scope>NUCLEOTIDE SEQUENCE</scope>
    <source>
        <strain evidence="1">BT178</strain>
    </source>
</reference>
<gene>
    <name evidence="1" type="ORF">LGH74_14000</name>
</gene>
<accession>A0ABS8ATP3</accession>
<evidence type="ECO:0000313" key="1">
    <source>
        <dbReference type="EMBL" id="MCB2409099.1"/>
    </source>
</evidence>
<proteinExistence type="predicted"/>
<protein>
    <submittedName>
        <fullName evidence="1">Uncharacterized protein</fullName>
    </submittedName>
</protein>
<organism evidence="1 2">
    <name type="scientific">Hymenobacter lucidus</name>
    <dbReference type="NCBI Taxonomy" id="2880930"/>
    <lineage>
        <taxon>Bacteria</taxon>
        <taxon>Pseudomonadati</taxon>
        <taxon>Bacteroidota</taxon>
        <taxon>Cytophagia</taxon>
        <taxon>Cytophagales</taxon>
        <taxon>Hymenobacteraceae</taxon>
        <taxon>Hymenobacter</taxon>
    </lineage>
</organism>
<comment type="caution">
    <text evidence="1">The sequence shown here is derived from an EMBL/GenBank/DDBJ whole genome shotgun (WGS) entry which is preliminary data.</text>
</comment>
<sequence length="68" mass="7953">MPTTSLTPFSLVRTFVFRRYITLRNQVAAHVDPVQKAARKRRKKEAKNERLRNFYGWCEGCAAYGSIF</sequence>
<dbReference type="RefSeq" id="WP_226176610.1">
    <property type="nucleotide sequence ID" value="NZ_JAJADR010000003.1"/>
</dbReference>